<dbReference type="SMART" id="SM00881">
    <property type="entry name" value="CoA_binding"/>
    <property type="match status" value="1"/>
</dbReference>
<reference evidence="2 3" key="1">
    <citation type="submission" date="2018-03" db="EMBL/GenBank/DDBJ databases">
        <title>Aquarubrobacter algicola gen. nov., sp. nov., a novel actinobacterium isolated from shallow eutrophic lake during the end of cyanobacterial harmful algal blooms.</title>
        <authorList>
            <person name="Chun S.J."/>
        </authorList>
    </citation>
    <scope>NUCLEOTIDE SEQUENCE [LARGE SCALE GENOMIC DNA]</scope>
    <source>
        <strain evidence="2 3">Seoho-28</strain>
    </source>
</reference>
<dbReference type="OrthoDB" id="9804695at2"/>
<dbReference type="SUPFAM" id="SSF51735">
    <property type="entry name" value="NAD(P)-binding Rossmann-fold domains"/>
    <property type="match status" value="1"/>
</dbReference>
<dbReference type="PANTHER" id="PTHR33303">
    <property type="entry name" value="CYTOPLASMIC PROTEIN-RELATED"/>
    <property type="match status" value="1"/>
</dbReference>
<dbReference type="InterPro" id="IPR003781">
    <property type="entry name" value="CoA-bd"/>
</dbReference>
<organism evidence="2 3">
    <name type="scientific">Paraconexibacter algicola</name>
    <dbReference type="NCBI Taxonomy" id="2133960"/>
    <lineage>
        <taxon>Bacteria</taxon>
        <taxon>Bacillati</taxon>
        <taxon>Actinomycetota</taxon>
        <taxon>Thermoleophilia</taxon>
        <taxon>Solirubrobacterales</taxon>
        <taxon>Paraconexibacteraceae</taxon>
        <taxon>Paraconexibacter</taxon>
    </lineage>
</organism>
<sequence>MSGSPPAHVREVLTTTRVWAVVGCSPDPSRDSHRIAALLQSRGYEVIPVNPREREILGQRVYPRVTDIPAARGVEVVDVFRRSEDAGAHVDEAIAIGARAVWLQLGVVDEAAAARATAAGLTVVMDRCPAIELPRL</sequence>
<dbReference type="Gene3D" id="3.40.50.720">
    <property type="entry name" value="NAD(P)-binding Rossmann-like Domain"/>
    <property type="match status" value="1"/>
</dbReference>
<keyword evidence="3" id="KW-1185">Reference proteome</keyword>
<dbReference type="RefSeq" id="WP_107570026.1">
    <property type="nucleotide sequence ID" value="NZ_PYYB01000002.1"/>
</dbReference>
<comment type="caution">
    <text evidence="2">The sequence shown here is derived from an EMBL/GenBank/DDBJ whole genome shotgun (WGS) entry which is preliminary data.</text>
</comment>
<dbReference type="InterPro" id="IPR036291">
    <property type="entry name" value="NAD(P)-bd_dom_sf"/>
</dbReference>
<dbReference type="EMBL" id="PYYB01000002">
    <property type="protein sequence ID" value="PTL56307.1"/>
    <property type="molecule type" value="Genomic_DNA"/>
</dbReference>
<gene>
    <name evidence="2" type="ORF">C7Y72_15135</name>
</gene>
<dbReference type="Pfam" id="PF13380">
    <property type="entry name" value="CoA_binding_2"/>
    <property type="match status" value="1"/>
</dbReference>
<dbReference type="Proteomes" id="UP000240739">
    <property type="component" value="Unassembled WGS sequence"/>
</dbReference>
<proteinExistence type="predicted"/>
<evidence type="ECO:0000313" key="3">
    <source>
        <dbReference type="Proteomes" id="UP000240739"/>
    </source>
</evidence>
<feature type="domain" description="CoA-binding" evidence="1">
    <location>
        <begin position="13"/>
        <end position="107"/>
    </location>
</feature>
<evidence type="ECO:0000259" key="1">
    <source>
        <dbReference type="SMART" id="SM00881"/>
    </source>
</evidence>
<evidence type="ECO:0000313" key="2">
    <source>
        <dbReference type="EMBL" id="PTL56307.1"/>
    </source>
</evidence>
<protein>
    <submittedName>
        <fullName evidence="2">CoA-binding protein</fullName>
    </submittedName>
</protein>
<dbReference type="PANTHER" id="PTHR33303:SF2">
    <property type="entry name" value="COA-BINDING DOMAIN-CONTAINING PROTEIN"/>
    <property type="match status" value="1"/>
</dbReference>
<accession>A0A2T4UEU0</accession>
<name>A0A2T4UEU0_9ACTN</name>
<dbReference type="AlphaFoldDB" id="A0A2T4UEU0"/>